<organism evidence="1 2">
    <name type="scientific">Alkalimonas delamerensis</name>
    <dbReference type="NCBI Taxonomy" id="265981"/>
    <lineage>
        <taxon>Bacteria</taxon>
        <taxon>Pseudomonadati</taxon>
        <taxon>Pseudomonadota</taxon>
        <taxon>Gammaproteobacteria</taxon>
        <taxon>Alkalimonas</taxon>
    </lineage>
</organism>
<accession>A0ABT9GR43</accession>
<proteinExistence type="predicted"/>
<evidence type="ECO:0000313" key="1">
    <source>
        <dbReference type="EMBL" id="MDP4529440.1"/>
    </source>
</evidence>
<name>A0ABT9GR43_9GAMM</name>
<dbReference type="RefSeq" id="WP_305945527.1">
    <property type="nucleotide sequence ID" value="NZ_JAUZVY010000004.1"/>
</dbReference>
<protein>
    <submittedName>
        <fullName evidence="1">Uncharacterized protein</fullName>
    </submittedName>
</protein>
<reference evidence="1 2" key="1">
    <citation type="submission" date="2023-08" db="EMBL/GenBank/DDBJ databases">
        <authorList>
            <person name="Joshi A."/>
            <person name="Thite S."/>
        </authorList>
    </citation>
    <scope>NUCLEOTIDE SEQUENCE [LARGE SCALE GENOMIC DNA]</scope>
    <source>
        <strain evidence="1 2">1E1</strain>
    </source>
</reference>
<evidence type="ECO:0000313" key="2">
    <source>
        <dbReference type="Proteomes" id="UP001236258"/>
    </source>
</evidence>
<comment type="caution">
    <text evidence="1">The sequence shown here is derived from an EMBL/GenBank/DDBJ whole genome shotgun (WGS) entry which is preliminary data.</text>
</comment>
<dbReference type="Proteomes" id="UP001236258">
    <property type="component" value="Unassembled WGS sequence"/>
</dbReference>
<gene>
    <name evidence="1" type="ORF">Q3O59_10430</name>
</gene>
<sequence>MQCFVGIGNKLLSIASDKVAINLRWGRKNIGFHHDFGMIRPVAVPHSISYVAQSALIAIILAELAGALSH</sequence>
<dbReference type="EMBL" id="JAUZVY010000004">
    <property type="protein sequence ID" value="MDP4529440.1"/>
    <property type="molecule type" value="Genomic_DNA"/>
</dbReference>
<keyword evidence="2" id="KW-1185">Reference proteome</keyword>